<dbReference type="Proteomes" id="UP001185331">
    <property type="component" value="Unassembled WGS sequence"/>
</dbReference>
<dbReference type="HAMAP" id="MF_00991">
    <property type="entry name" value="MqnB"/>
    <property type="match status" value="1"/>
</dbReference>
<proteinExistence type="inferred from homology"/>
<dbReference type="NCBIfam" id="TIGR03664">
    <property type="entry name" value="fut_nucase"/>
    <property type="match status" value="1"/>
</dbReference>
<dbReference type="GO" id="GO:0009116">
    <property type="term" value="P:nucleoside metabolic process"/>
    <property type="evidence" value="ECO:0007669"/>
    <property type="project" value="InterPro"/>
</dbReference>
<sequence length="224" mass="21966">MPMSPAAPDAPSPDVLIVVATRGEAAHLRDLAARVIVSGVGPVAAALATAHALTDAPARLVISAGLGGAYPGSGLHPGDLAVSSVMIQADLGAWDGAAFLPLDDLGLSVLPDGPHGAVFPAWTGAGVVAERAGAALGPALTLGGVTGSAAQAQALERRYPGALCEGMEGAGIAHAALLAGVPALEVRGISNPVGPRDRCAWRIPEALAATRRGVQAALAVMGDG</sequence>
<dbReference type="PANTHER" id="PTHR46832:SF2">
    <property type="entry name" value="FUTALOSINE HYDROLASE"/>
    <property type="match status" value="1"/>
</dbReference>
<dbReference type="AlphaFoldDB" id="A0AAE4BPE8"/>
<dbReference type="GO" id="GO:0009234">
    <property type="term" value="P:menaquinone biosynthetic process"/>
    <property type="evidence" value="ECO:0007669"/>
    <property type="project" value="UniProtKB-UniRule"/>
</dbReference>
<dbReference type="EC" id="3.2.2.26" evidence="1 2"/>
<feature type="domain" description="Nucleoside phosphorylase" evidence="3">
    <location>
        <begin position="35"/>
        <end position="212"/>
    </location>
</feature>
<comment type="caution">
    <text evidence="4">The sequence shown here is derived from an EMBL/GenBank/DDBJ whole genome shotgun (WGS) entry which is preliminary data.</text>
</comment>
<evidence type="ECO:0000256" key="1">
    <source>
        <dbReference type="HAMAP-Rule" id="MF_00991"/>
    </source>
</evidence>
<evidence type="ECO:0000313" key="5">
    <source>
        <dbReference type="Proteomes" id="UP001185331"/>
    </source>
</evidence>
<dbReference type="Gene3D" id="3.40.50.1580">
    <property type="entry name" value="Nucleoside phosphorylase domain"/>
    <property type="match status" value="1"/>
</dbReference>
<dbReference type="GO" id="GO:0019284">
    <property type="term" value="P:L-methionine salvage from S-adenosylmethionine"/>
    <property type="evidence" value="ECO:0007669"/>
    <property type="project" value="TreeGrafter"/>
</dbReference>
<evidence type="ECO:0000256" key="2">
    <source>
        <dbReference type="NCBIfam" id="TIGR03664"/>
    </source>
</evidence>
<keyword evidence="4" id="KW-0326">Glycosidase</keyword>
<comment type="pathway">
    <text evidence="1">Quinol/quinone metabolism; menaquinone biosynthesis.</text>
</comment>
<dbReference type="InterPro" id="IPR035994">
    <property type="entry name" value="Nucleoside_phosphorylase_sf"/>
</dbReference>
<dbReference type="SUPFAM" id="SSF53167">
    <property type="entry name" value="Purine and uridine phosphorylases"/>
    <property type="match status" value="1"/>
</dbReference>
<keyword evidence="1 4" id="KW-0378">Hydrolase</keyword>
<dbReference type="GO" id="GO:0008782">
    <property type="term" value="F:adenosylhomocysteine nucleosidase activity"/>
    <property type="evidence" value="ECO:0007669"/>
    <property type="project" value="TreeGrafter"/>
</dbReference>
<reference evidence="4" key="1">
    <citation type="submission" date="2023-07" db="EMBL/GenBank/DDBJ databases">
        <title>Sorghum-associated microbial communities from plants grown in Nebraska, USA.</title>
        <authorList>
            <person name="Schachtman D."/>
        </authorList>
    </citation>
    <scope>NUCLEOTIDE SEQUENCE</scope>
    <source>
        <strain evidence="4">BE330</strain>
    </source>
</reference>
<name>A0AAE4BPE8_9DEIO</name>
<dbReference type="GO" id="GO:0005829">
    <property type="term" value="C:cytosol"/>
    <property type="evidence" value="ECO:0007669"/>
    <property type="project" value="TreeGrafter"/>
</dbReference>
<evidence type="ECO:0000313" key="4">
    <source>
        <dbReference type="EMBL" id="MDR6220447.1"/>
    </source>
</evidence>
<dbReference type="EMBL" id="JAVDQK010000013">
    <property type="protein sequence ID" value="MDR6220447.1"/>
    <property type="molecule type" value="Genomic_DNA"/>
</dbReference>
<dbReference type="RefSeq" id="WP_309856699.1">
    <property type="nucleotide sequence ID" value="NZ_JAVDQJ010000011.1"/>
</dbReference>
<dbReference type="Pfam" id="PF01048">
    <property type="entry name" value="PNP_UDP_1"/>
    <property type="match status" value="1"/>
</dbReference>
<dbReference type="CDD" id="cd17766">
    <property type="entry name" value="futalosine_nucleosidase_MqnB"/>
    <property type="match status" value="1"/>
</dbReference>
<protein>
    <recommendedName>
        <fullName evidence="1 2">Futalosine hydrolase</fullName>
        <shortName evidence="1">FL hydrolase</shortName>
        <ecNumber evidence="1 2">3.2.2.26</ecNumber>
    </recommendedName>
    <alternativeName>
        <fullName evidence="1">Futalosine nucleosidase</fullName>
    </alternativeName>
    <alternativeName>
        <fullName evidence="1">Menaquinone biosynthetic enzyme MqnB</fullName>
    </alternativeName>
</protein>
<gene>
    <name evidence="1" type="primary">mqnB</name>
    <name evidence="4" type="ORF">J2Y00_004065</name>
</gene>
<dbReference type="InterPro" id="IPR019963">
    <property type="entry name" value="FL_hydrolase_MqnB"/>
</dbReference>
<evidence type="ECO:0000259" key="3">
    <source>
        <dbReference type="Pfam" id="PF01048"/>
    </source>
</evidence>
<dbReference type="InterPro" id="IPR000845">
    <property type="entry name" value="Nucleoside_phosphorylase_d"/>
</dbReference>
<comment type="similarity">
    <text evidence="1">Belongs to the PNP/UDP phosphorylase family. Futalosine hydrolase subfamily.</text>
</comment>
<keyword evidence="1" id="KW-0474">Menaquinone biosynthesis</keyword>
<dbReference type="PANTHER" id="PTHR46832">
    <property type="entry name" value="5'-METHYLTHIOADENOSINE/S-ADENOSYLHOMOCYSTEINE NUCLEOSIDASE"/>
    <property type="match status" value="1"/>
</dbReference>
<organism evidence="4 5">
    <name type="scientific">Deinococcus soli</name>
    <name type="common">ex Cha et al. 2016</name>
    <dbReference type="NCBI Taxonomy" id="1309411"/>
    <lineage>
        <taxon>Bacteria</taxon>
        <taxon>Thermotogati</taxon>
        <taxon>Deinococcota</taxon>
        <taxon>Deinococci</taxon>
        <taxon>Deinococcales</taxon>
        <taxon>Deinococcaceae</taxon>
        <taxon>Deinococcus</taxon>
    </lineage>
</organism>
<comment type="catalytic activity">
    <reaction evidence="1">
        <text>futalosine + H2O = dehypoxanthine futalosine + hypoxanthine</text>
        <dbReference type="Rhea" id="RHEA:25904"/>
        <dbReference type="ChEBI" id="CHEBI:15377"/>
        <dbReference type="ChEBI" id="CHEBI:17368"/>
        <dbReference type="ChEBI" id="CHEBI:58863"/>
        <dbReference type="ChEBI" id="CHEBI:58864"/>
        <dbReference type="EC" id="3.2.2.26"/>
    </reaction>
</comment>
<accession>A0AAE4BPE8</accession>
<dbReference type="GO" id="GO:0008930">
    <property type="term" value="F:methylthioadenosine nucleosidase activity"/>
    <property type="evidence" value="ECO:0007669"/>
    <property type="project" value="TreeGrafter"/>
</dbReference>
<comment type="function">
    <text evidence="1">Catalyzes the hydrolysis of futalosine (FL) to dehypoxanthine futalosine (DHFL) and hypoxanthine, a step in the biosynthesis of menaquinone (MK, vitamin K2).</text>
</comment>